<dbReference type="Proteomes" id="UP000430508">
    <property type="component" value="Chromosome"/>
</dbReference>
<sequence length="253" mass="28346">MSYKRYKSEIALSKPEKVNIMSEYIAYYERLINEQGLDILNVKIPRDVFANILDEIGGVLNQMAIEMASEDGPVKEFLEANPLPPHMKELLLDDFRVFSLLLNALKQWVSAESQSTDRYLLGGTARATCREAVNKCIVTGEELGENPELHHPLRDGRPPILLSKKGHNLVEQNNQINSSANSDDDSDNEVWNIIKQIRTKKSQSWAQLREGCNAILTGSYNCRPGAKSFANVVIRDTGLSASDILEMLDNKGL</sequence>
<gene>
    <name evidence="1" type="ORF">GQ588_02445</name>
</gene>
<dbReference type="RefSeq" id="WP_025205182.1">
    <property type="nucleotide sequence ID" value="NZ_CP046996.1"/>
</dbReference>
<protein>
    <submittedName>
        <fullName evidence="1">Uncharacterized protein</fullName>
    </submittedName>
</protein>
<dbReference type="EMBL" id="CP046996">
    <property type="protein sequence ID" value="QGZ99588.1"/>
    <property type="molecule type" value="Genomic_DNA"/>
</dbReference>
<accession>A0A857DGB9</accession>
<reference evidence="1 2" key="1">
    <citation type="submission" date="2019-12" db="EMBL/GenBank/DDBJ databases">
        <title>Sequence classification of anaerobic respiratory reductive dehalogenases: First we see many, then we see few.</title>
        <authorList>
            <person name="Molenda O."/>
            <person name="Puentes Jacome L.A."/>
            <person name="Cao X."/>
            <person name="Nesbo C.L."/>
            <person name="Tang S."/>
            <person name="Morson N."/>
            <person name="Patron J."/>
            <person name="Lomheim L."/>
            <person name="Wishart D.S."/>
            <person name="Edwards E.A."/>
        </authorList>
    </citation>
    <scope>NUCLEOTIDE SEQUENCE [LARGE SCALE GENOMIC DNA]</scope>
    <source>
        <strain evidence="1 2">12DCA</strain>
    </source>
</reference>
<evidence type="ECO:0000313" key="1">
    <source>
        <dbReference type="EMBL" id="QGZ99588.1"/>
    </source>
</evidence>
<evidence type="ECO:0000313" key="2">
    <source>
        <dbReference type="Proteomes" id="UP000430508"/>
    </source>
</evidence>
<proteinExistence type="predicted"/>
<organism evidence="1 2">
    <name type="scientific">Dehalobacter restrictus</name>
    <dbReference type="NCBI Taxonomy" id="55583"/>
    <lineage>
        <taxon>Bacteria</taxon>
        <taxon>Bacillati</taxon>
        <taxon>Bacillota</taxon>
        <taxon>Clostridia</taxon>
        <taxon>Eubacteriales</taxon>
        <taxon>Desulfitobacteriaceae</taxon>
        <taxon>Dehalobacter</taxon>
    </lineage>
</organism>
<name>A0A857DGB9_9FIRM</name>
<dbReference type="AlphaFoldDB" id="A0A857DGB9"/>